<keyword evidence="4 7" id="KW-1133">Transmembrane helix</keyword>
<dbReference type="PANTHER" id="PTHR10783">
    <property type="entry name" value="XENOTROPIC AND POLYTROPIC RETROVIRUS RECEPTOR 1-RELATED"/>
    <property type="match status" value="1"/>
</dbReference>
<feature type="compositionally biased region" description="Basic and acidic residues" evidence="6">
    <location>
        <begin position="704"/>
        <end position="717"/>
    </location>
</feature>
<comment type="similarity">
    <text evidence="2">Belongs to the SYG1 (TC 2.A.94) family.</text>
</comment>
<evidence type="ECO:0000256" key="2">
    <source>
        <dbReference type="ARBA" id="ARBA00009665"/>
    </source>
</evidence>
<evidence type="ECO:0000259" key="8">
    <source>
        <dbReference type="PROSITE" id="PS51380"/>
    </source>
</evidence>
<reference evidence="10 11" key="1">
    <citation type="submission" date="2024-07" db="EMBL/GenBank/DDBJ databases">
        <authorList>
            <person name="Akdeniz Z."/>
        </authorList>
    </citation>
    <scope>NUCLEOTIDE SEQUENCE [LARGE SCALE GENOMIC DNA]</scope>
</reference>
<evidence type="ECO:0000256" key="7">
    <source>
        <dbReference type="SAM" id="Phobius"/>
    </source>
</evidence>
<organism evidence="10 11">
    <name type="scientific">Hexamita inflata</name>
    <dbReference type="NCBI Taxonomy" id="28002"/>
    <lineage>
        <taxon>Eukaryota</taxon>
        <taxon>Metamonada</taxon>
        <taxon>Diplomonadida</taxon>
        <taxon>Hexamitidae</taxon>
        <taxon>Hexamitinae</taxon>
        <taxon>Hexamita</taxon>
    </lineage>
</organism>
<evidence type="ECO:0000259" key="9">
    <source>
        <dbReference type="PROSITE" id="PS51382"/>
    </source>
</evidence>
<dbReference type="Proteomes" id="UP001642409">
    <property type="component" value="Unassembled WGS sequence"/>
</dbReference>
<evidence type="ECO:0000256" key="3">
    <source>
        <dbReference type="ARBA" id="ARBA00022692"/>
    </source>
</evidence>
<proteinExistence type="inferred from homology"/>
<sequence>MQLEVNPYWQHKYVRYDFLMNLCHQIDYQDTNEKEKIKNIFNPKITYTRPIDQQIENQSIINLSTQFLQEIQKDFDMVDHFFIQQMEKIESQAKEAVQLSSKAQAINLDRHKCHVITQKMQECQNNSTLLQNYAILNQEQFRKLVILHDQASHHTYDANHWFEQKLQTSCYDKIDQFERIEYELYCSYSSLFKVSQKKAISDLKKQNNIQKETNKGGSIYVLLGVDTMLVLFLINLQSYFSINRLNYLSPTQQLIIRSNFIISSLFIGLGLNLIAMHSKKINYKFILQIPQEIAKKGQMQLICFAAIQFFIVTITTCCCYIGIMSERDLNVPILFRDAIYKAVSIIKPTYWLAIPIICLPIFTIFDIVKSKEKDSMASYILTTLYNVFTPWKQTIEFHHTLFCSTCISCREAFKDILNIITCNQLPDYIIVSFENIFNVFRVLQAIIRTKQMKKFYPHGFFIIQFTLNIVVTMNQISKIKNNTVAYWTIVGFRAADAIYKMYWDVFEDWGLITGGSSGIKYKYKPEQWAYGKYVRRPTQLSLWQILSYHVIDYFSVTIWIFTCFKSLNHITSQFWFSCVLQEMLVVRRVIWMIIRMDNQQITNVEQYVSTNYVPLALDDYDRKNFKRQDKQQKDQAILDQLTELNLVFNFNNGNNYILEVVNQFQKMKNKLVNVDIRDAFSSVLKSEHILDSELKSNNSNHMAEIGERNENRSPTKE</sequence>
<feature type="domain" description="EXS" evidence="8">
    <location>
        <begin position="421"/>
        <end position="627"/>
    </location>
</feature>
<evidence type="ECO:0000256" key="4">
    <source>
        <dbReference type="ARBA" id="ARBA00022989"/>
    </source>
</evidence>
<dbReference type="InterPro" id="IPR004342">
    <property type="entry name" value="EXS_C"/>
</dbReference>
<evidence type="ECO:0000313" key="11">
    <source>
        <dbReference type="Proteomes" id="UP001642409"/>
    </source>
</evidence>
<feature type="transmembrane region" description="Helical" evidence="7">
    <location>
        <begin position="350"/>
        <end position="368"/>
    </location>
</feature>
<dbReference type="InterPro" id="IPR004331">
    <property type="entry name" value="SPX_dom"/>
</dbReference>
<dbReference type="PROSITE" id="PS51380">
    <property type="entry name" value="EXS"/>
    <property type="match status" value="1"/>
</dbReference>
<feature type="region of interest" description="Disordered" evidence="6">
    <location>
        <begin position="695"/>
        <end position="717"/>
    </location>
</feature>
<name>A0ABP1JU60_9EUKA</name>
<dbReference type="PROSITE" id="PS51382">
    <property type="entry name" value="SPX"/>
    <property type="match status" value="1"/>
</dbReference>
<dbReference type="PANTHER" id="PTHR10783:SF103">
    <property type="entry name" value="SOLUTE CARRIER FAMILY 53 MEMBER 1"/>
    <property type="match status" value="1"/>
</dbReference>
<keyword evidence="5 7" id="KW-0472">Membrane</keyword>
<gene>
    <name evidence="10" type="ORF">HINF_LOCUS41729</name>
</gene>
<accession>A0ABP1JU60</accession>
<dbReference type="Pfam" id="PF03124">
    <property type="entry name" value="EXS"/>
    <property type="match status" value="1"/>
</dbReference>
<protein>
    <submittedName>
        <fullName evidence="10">EXS_family protein</fullName>
    </submittedName>
</protein>
<evidence type="ECO:0000313" key="10">
    <source>
        <dbReference type="EMBL" id="CAL6046447.1"/>
    </source>
</evidence>
<evidence type="ECO:0000256" key="5">
    <source>
        <dbReference type="ARBA" id="ARBA00023136"/>
    </source>
</evidence>
<keyword evidence="3 7" id="KW-0812">Transmembrane</keyword>
<keyword evidence="11" id="KW-1185">Reference proteome</keyword>
<feature type="transmembrane region" description="Helical" evidence="7">
    <location>
        <begin position="254"/>
        <end position="275"/>
    </location>
</feature>
<evidence type="ECO:0000256" key="1">
    <source>
        <dbReference type="ARBA" id="ARBA00004141"/>
    </source>
</evidence>
<comment type="caution">
    <text evidence="10">The sequence shown here is derived from an EMBL/GenBank/DDBJ whole genome shotgun (WGS) entry which is preliminary data.</text>
</comment>
<dbReference type="EMBL" id="CAXDID020000168">
    <property type="protein sequence ID" value="CAL6046447.1"/>
    <property type="molecule type" value="Genomic_DNA"/>
</dbReference>
<evidence type="ECO:0000256" key="6">
    <source>
        <dbReference type="SAM" id="MobiDB-lite"/>
    </source>
</evidence>
<feature type="transmembrane region" description="Helical" evidence="7">
    <location>
        <begin position="301"/>
        <end position="323"/>
    </location>
</feature>
<feature type="transmembrane region" description="Helical" evidence="7">
    <location>
        <begin position="219"/>
        <end position="242"/>
    </location>
</feature>
<feature type="domain" description="SPX" evidence="9">
    <location>
        <begin position="1"/>
        <end position="162"/>
    </location>
</feature>
<comment type="subcellular location">
    <subcellularLocation>
        <location evidence="1">Membrane</location>
        <topology evidence="1">Multi-pass membrane protein</topology>
    </subcellularLocation>
</comment>